<evidence type="ECO:0000256" key="4">
    <source>
        <dbReference type="ARBA" id="ARBA00023187"/>
    </source>
</evidence>
<evidence type="ECO:0000256" key="5">
    <source>
        <dbReference type="ARBA" id="ARBA00023242"/>
    </source>
</evidence>
<dbReference type="EMBL" id="NCKU01005075">
    <property type="protein sequence ID" value="RWS05048.1"/>
    <property type="molecule type" value="Genomic_DNA"/>
</dbReference>
<gene>
    <name evidence="9" type="ORF">B4U79_13368</name>
</gene>
<evidence type="ECO:0000256" key="3">
    <source>
        <dbReference type="ARBA" id="ARBA00022884"/>
    </source>
</evidence>
<proteinExistence type="predicted"/>
<dbReference type="InterPro" id="IPR035979">
    <property type="entry name" value="RBD_domain_sf"/>
</dbReference>
<dbReference type="GO" id="GO:0061574">
    <property type="term" value="C:ASAP complex"/>
    <property type="evidence" value="ECO:0007669"/>
    <property type="project" value="TreeGrafter"/>
</dbReference>
<evidence type="ECO:0000313" key="10">
    <source>
        <dbReference type="Proteomes" id="UP000285301"/>
    </source>
</evidence>
<evidence type="ECO:0000256" key="7">
    <source>
        <dbReference type="SAM" id="MobiDB-lite"/>
    </source>
</evidence>
<dbReference type="AlphaFoldDB" id="A0A443QPS4"/>
<accession>A0A443QPS4</accession>
<sequence length="212" mass="23300">MLSSSRSSSSSASSSHTSSSRSRSQSSSSSSSRSSSASRGRRGRSVSPKPKRALSPKVAKIHIGRLTRNVTKDHLLEIFNAYGVIKSVDLPIDRIHPHLSRGFAYVEYEKAEDAEKAIKYMDGGQIDGQEISVSLVLTPKPRPFGGQPPIRRGGPPGWGHHLDIEEVRDDHEADRDHGLPQENDEDQVQVRRVSTVSTSFCTIASLKQLHHQ</sequence>
<dbReference type="GO" id="GO:0005654">
    <property type="term" value="C:nucleoplasm"/>
    <property type="evidence" value="ECO:0007669"/>
    <property type="project" value="TreeGrafter"/>
</dbReference>
<dbReference type="Pfam" id="PF00076">
    <property type="entry name" value="RRM_1"/>
    <property type="match status" value="1"/>
</dbReference>
<dbReference type="SUPFAM" id="SSF54928">
    <property type="entry name" value="RNA-binding domain, RBD"/>
    <property type="match status" value="1"/>
</dbReference>
<comment type="subcellular location">
    <subcellularLocation>
        <location evidence="1">Nucleus</location>
    </subcellularLocation>
</comment>
<evidence type="ECO:0000256" key="1">
    <source>
        <dbReference type="ARBA" id="ARBA00004123"/>
    </source>
</evidence>
<feature type="domain" description="RRM" evidence="8">
    <location>
        <begin position="59"/>
        <end position="138"/>
    </location>
</feature>
<dbReference type="GO" id="GO:0000398">
    <property type="term" value="P:mRNA splicing, via spliceosome"/>
    <property type="evidence" value="ECO:0007669"/>
    <property type="project" value="TreeGrafter"/>
</dbReference>
<evidence type="ECO:0000259" key="8">
    <source>
        <dbReference type="PROSITE" id="PS50102"/>
    </source>
</evidence>
<dbReference type="PROSITE" id="PS50102">
    <property type="entry name" value="RRM"/>
    <property type="match status" value="1"/>
</dbReference>
<feature type="compositionally biased region" description="Basic residues" evidence="7">
    <location>
        <begin position="39"/>
        <end position="56"/>
    </location>
</feature>
<comment type="caution">
    <text evidence="9">The sequence shown here is derived from an EMBL/GenBank/DDBJ whole genome shotgun (WGS) entry which is preliminary data.</text>
</comment>
<dbReference type="CDD" id="cd12365">
    <property type="entry name" value="RRM_RNPS1"/>
    <property type="match status" value="1"/>
</dbReference>
<dbReference type="SMART" id="SM00360">
    <property type="entry name" value="RRM"/>
    <property type="match status" value="1"/>
</dbReference>
<evidence type="ECO:0000313" key="9">
    <source>
        <dbReference type="EMBL" id="RWS05048.1"/>
    </source>
</evidence>
<feature type="compositionally biased region" description="Low complexity" evidence="7">
    <location>
        <begin position="1"/>
        <end position="38"/>
    </location>
</feature>
<keyword evidence="4" id="KW-0508">mRNA splicing</keyword>
<keyword evidence="3 6" id="KW-0694">RNA-binding</keyword>
<evidence type="ECO:0000256" key="2">
    <source>
        <dbReference type="ARBA" id="ARBA00022664"/>
    </source>
</evidence>
<dbReference type="Gene3D" id="3.30.70.330">
    <property type="match status" value="1"/>
</dbReference>
<feature type="compositionally biased region" description="Basic and acidic residues" evidence="7">
    <location>
        <begin position="169"/>
        <end position="179"/>
    </location>
</feature>
<dbReference type="STRING" id="1965070.A0A443QPS4"/>
<evidence type="ECO:0000256" key="6">
    <source>
        <dbReference type="PROSITE-ProRule" id="PRU00176"/>
    </source>
</evidence>
<feature type="region of interest" description="Disordered" evidence="7">
    <location>
        <begin position="1"/>
        <end position="56"/>
    </location>
</feature>
<keyword evidence="10" id="KW-1185">Reference proteome</keyword>
<protein>
    <submittedName>
        <fullName evidence="9">SR-related protein LDC2-like protein</fullName>
    </submittedName>
</protein>
<dbReference type="OrthoDB" id="252020at2759"/>
<organism evidence="9 10">
    <name type="scientific">Dinothrombium tinctorium</name>
    <dbReference type="NCBI Taxonomy" id="1965070"/>
    <lineage>
        <taxon>Eukaryota</taxon>
        <taxon>Metazoa</taxon>
        <taxon>Ecdysozoa</taxon>
        <taxon>Arthropoda</taxon>
        <taxon>Chelicerata</taxon>
        <taxon>Arachnida</taxon>
        <taxon>Acari</taxon>
        <taxon>Acariformes</taxon>
        <taxon>Trombidiformes</taxon>
        <taxon>Prostigmata</taxon>
        <taxon>Anystina</taxon>
        <taxon>Parasitengona</taxon>
        <taxon>Trombidioidea</taxon>
        <taxon>Trombidiidae</taxon>
        <taxon>Dinothrombium</taxon>
    </lineage>
</organism>
<keyword evidence="5" id="KW-0539">Nucleus</keyword>
<dbReference type="InterPro" id="IPR000504">
    <property type="entry name" value="RRM_dom"/>
</dbReference>
<dbReference type="GO" id="GO:0003723">
    <property type="term" value="F:RNA binding"/>
    <property type="evidence" value="ECO:0007669"/>
    <property type="project" value="UniProtKB-UniRule"/>
</dbReference>
<dbReference type="Proteomes" id="UP000285301">
    <property type="component" value="Unassembled WGS sequence"/>
</dbReference>
<dbReference type="InterPro" id="IPR034201">
    <property type="entry name" value="RNPS1_RRM"/>
</dbReference>
<name>A0A443QPS4_9ACAR</name>
<dbReference type="InterPro" id="IPR012677">
    <property type="entry name" value="Nucleotide-bd_a/b_plait_sf"/>
</dbReference>
<keyword evidence="2" id="KW-0507">mRNA processing</keyword>
<feature type="region of interest" description="Disordered" evidence="7">
    <location>
        <begin position="169"/>
        <end position="188"/>
    </location>
</feature>
<dbReference type="PANTHER" id="PTHR15481">
    <property type="entry name" value="RIBONUCLEIC ACID BINDING PROTEIN S1"/>
    <property type="match status" value="1"/>
</dbReference>
<dbReference type="PANTHER" id="PTHR15481:SF0">
    <property type="entry name" value="LD23870P-RELATED"/>
    <property type="match status" value="1"/>
</dbReference>
<dbReference type="GO" id="GO:0005737">
    <property type="term" value="C:cytoplasm"/>
    <property type="evidence" value="ECO:0007669"/>
    <property type="project" value="TreeGrafter"/>
</dbReference>
<reference evidence="9 10" key="1">
    <citation type="journal article" date="2018" name="Gigascience">
        <title>Genomes of trombidid mites reveal novel predicted allergens and laterally-transferred genes associated with secondary metabolism.</title>
        <authorList>
            <person name="Dong X."/>
            <person name="Chaisiri K."/>
            <person name="Xia D."/>
            <person name="Armstrong S.D."/>
            <person name="Fang Y."/>
            <person name="Donnelly M.J."/>
            <person name="Kadowaki T."/>
            <person name="McGarry J.W."/>
            <person name="Darby A.C."/>
            <person name="Makepeace B.L."/>
        </authorList>
    </citation>
    <scope>NUCLEOTIDE SEQUENCE [LARGE SCALE GENOMIC DNA]</scope>
    <source>
        <strain evidence="9">UoL-WK</strain>
    </source>
</reference>